<reference evidence="2" key="2">
    <citation type="submission" date="2021-04" db="EMBL/GenBank/DDBJ databases">
        <authorList>
            <person name="Gilroy R."/>
        </authorList>
    </citation>
    <scope>NUCLEOTIDE SEQUENCE</scope>
    <source>
        <strain evidence="2">ChiSjej1B19-5720</strain>
    </source>
</reference>
<accession>A0A9D2LWM2</accession>
<dbReference type="Pfam" id="PF00483">
    <property type="entry name" value="NTP_transferase"/>
    <property type="match status" value="1"/>
</dbReference>
<dbReference type="Proteomes" id="UP000823842">
    <property type="component" value="Unassembled WGS sequence"/>
</dbReference>
<dbReference type="SUPFAM" id="SSF53448">
    <property type="entry name" value="Nucleotide-diphospho-sugar transferases"/>
    <property type="match status" value="1"/>
</dbReference>
<organism evidence="2 3">
    <name type="scientific">Candidatus Blautia faecavium</name>
    <dbReference type="NCBI Taxonomy" id="2838487"/>
    <lineage>
        <taxon>Bacteria</taxon>
        <taxon>Bacillati</taxon>
        <taxon>Bacillota</taxon>
        <taxon>Clostridia</taxon>
        <taxon>Lachnospirales</taxon>
        <taxon>Lachnospiraceae</taxon>
        <taxon>Blautia</taxon>
    </lineage>
</organism>
<evidence type="ECO:0000259" key="1">
    <source>
        <dbReference type="Pfam" id="PF00483"/>
    </source>
</evidence>
<dbReference type="EMBL" id="DWYZ01000288">
    <property type="protein sequence ID" value="HJB30093.1"/>
    <property type="molecule type" value="Genomic_DNA"/>
</dbReference>
<dbReference type="InterPro" id="IPR029044">
    <property type="entry name" value="Nucleotide-diphossugar_trans"/>
</dbReference>
<feature type="domain" description="Nucleotidyl transferase" evidence="1">
    <location>
        <begin position="7"/>
        <end position="225"/>
    </location>
</feature>
<dbReference type="AlphaFoldDB" id="A0A9D2LWM2"/>
<dbReference type="Gene3D" id="3.90.550.10">
    <property type="entry name" value="Spore Coat Polysaccharide Biosynthesis Protein SpsA, Chain A"/>
    <property type="match status" value="1"/>
</dbReference>
<reference evidence="2" key="1">
    <citation type="journal article" date="2021" name="PeerJ">
        <title>Extensive microbial diversity within the chicken gut microbiome revealed by metagenomics and culture.</title>
        <authorList>
            <person name="Gilroy R."/>
            <person name="Ravi A."/>
            <person name="Getino M."/>
            <person name="Pursley I."/>
            <person name="Horton D.L."/>
            <person name="Alikhan N.F."/>
            <person name="Baker D."/>
            <person name="Gharbi K."/>
            <person name="Hall N."/>
            <person name="Watson M."/>
            <person name="Adriaenssens E.M."/>
            <person name="Foster-Nyarko E."/>
            <person name="Jarju S."/>
            <person name="Secka A."/>
            <person name="Antonio M."/>
            <person name="Oren A."/>
            <person name="Chaudhuri R.R."/>
            <person name="La Ragione R."/>
            <person name="Hildebrand F."/>
            <person name="Pallen M.J."/>
        </authorList>
    </citation>
    <scope>NUCLEOTIDE SEQUENCE</scope>
    <source>
        <strain evidence="2">ChiSjej1B19-5720</strain>
    </source>
</reference>
<gene>
    <name evidence="2" type="ORF">IAA06_15065</name>
</gene>
<evidence type="ECO:0000313" key="3">
    <source>
        <dbReference type="Proteomes" id="UP000823842"/>
    </source>
</evidence>
<name>A0A9D2LWM2_9FIRM</name>
<comment type="caution">
    <text evidence="2">The sequence shown here is derived from an EMBL/GenBank/DDBJ whole genome shotgun (WGS) entry which is preliminary data.</text>
</comment>
<sequence>MKKPVLVVMAAGMGSRYGGLKQIDPVDKEGHIIMDFSIYDAVRAGFEKVVFIIKKENEADFKNAIGDRLSRQIKVAYVFQELSNIPEGYQVPKDRVKPWGTGHAVLSCIDEIDGPFVVINADDYYGSHAFKEAYDFLTKTQDSEETYRYMMVGYKLENTLTDNGHVARGICVTDEEGNLVKIHERTHIEKREGMTAYTEDEGKTWVEIPEGSTVSMNMWGFSPSILKELKERFSRFLDENLDKNPLKCEYFLPFVVDELLMEKKATVKVLKSMDKWYGVTYKEDKPQVVAAIQRLKDSGLYPQHLWEDK</sequence>
<evidence type="ECO:0000313" key="2">
    <source>
        <dbReference type="EMBL" id="HJB30093.1"/>
    </source>
</evidence>
<proteinExistence type="predicted"/>
<dbReference type="InterPro" id="IPR005835">
    <property type="entry name" value="NTP_transferase_dom"/>
</dbReference>
<protein>
    <submittedName>
        <fullName evidence="2">Nucleotidyltransferase</fullName>
    </submittedName>
</protein>